<feature type="region of interest" description="Disordered" evidence="1">
    <location>
        <begin position="17"/>
        <end position="89"/>
    </location>
</feature>
<name>A0AAN6SM43_9PEZI</name>
<dbReference type="EMBL" id="MU854530">
    <property type="protein sequence ID" value="KAK4033446.1"/>
    <property type="molecule type" value="Genomic_DNA"/>
</dbReference>
<dbReference type="Gene3D" id="1.20.1280.50">
    <property type="match status" value="1"/>
</dbReference>
<accession>A0AAN6SM43</accession>
<evidence type="ECO:0000256" key="1">
    <source>
        <dbReference type="SAM" id="MobiDB-lite"/>
    </source>
</evidence>
<organism evidence="2 3">
    <name type="scientific">Parachaetomium inaequale</name>
    <dbReference type="NCBI Taxonomy" id="2588326"/>
    <lineage>
        <taxon>Eukaryota</taxon>
        <taxon>Fungi</taxon>
        <taxon>Dikarya</taxon>
        <taxon>Ascomycota</taxon>
        <taxon>Pezizomycotina</taxon>
        <taxon>Sordariomycetes</taxon>
        <taxon>Sordariomycetidae</taxon>
        <taxon>Sordariales</taxon>
        <taxon>Chaetomiaceae</taxon>
        <taxon>Parachaetomium</taxon>
    </lineage>
</organism>
<feature type="non-terminal residue" evidence="2">
    <location>
        <position position="638"/>
    </location>
</feature>
<sequence>MGIATTVLGTMKFFRRKDKRKNDAASGPGGMPGFGSSSIGGKHSAPAYGSGGYGLGDSRPDGGHRHQPFGSPPFGPNDPRAYSQPAHHFQPRPTRASAAVLAHLPAAILDRIFTFVCPHSRDESYATCEQSAVEDGCMLCDLRDLARCVAVCRRWKEEAVKVLYHSIRIDSVHYCDLEAVLAERRKRRSFFDRNGEPEDPAQARLKLLCRTLREDPVRRGRLVQFLKMPYMLRESCQADLARTIAVTPDLHYVDLPEGLFTDDPAFLTLRLEVQARCLELRKMTYMGGSENSLQALASGRVWTKLEVLELIRIDMDPSMMRHVLGYLGNLRALKISQTTSFTDETLAWNDMLPPFPPVEEFILTDVPNVTCEGLKEWLMLPEARQALRVLTLNGTGARAWALQDLMAYAPVLKHLSLIDSVSATMPAAAGSHNIPPLSSTSLESLHFEITAAPSTPRYAGVTASYYNYLAGSLLSGGLPNLHAVYVRDPNFPDLLLGLPPPAPAYAEGRAARPASSGSNSPFSPPSNNNRPSHGGFPPLLPPAAPFSGGRGGHRPQGSLSSLNGSFNPASGLGVGTGDANANPRFSSNNPFAALTSPGMGGGFMNLPAKLEVFTKGEDDDQLGWSFVQIGGGGGRGRG</sequence>
<dbReference type="Proteomes" id="UP001303115">
    <property type="component" value="Unassembled WGS sequence"/>
</dbReference>
<reference evidence="3" key="1">
    <citation type="journal article" date="2023" name="Mol. Phylogenet. Evol.">
        <title>Genome-scale phylogeny and comparative genomics of the fungal order Sordariales.</title>
        <authorList>
            <person name="Hensen N."/>
            <person name="Bonometti L."/>
            <person name="Westerberg I."/>
            <person name="Brannstrom I.O."/>
            <person name="Guillou S."/>
            <person name="Cros-Aarteil S."/>
            <person name="Calhoun S."/>
            <person name="Haridas S."/>
            <person name="Kuo A."/>
            <person name="Mondo S."/>
            <person name="Pangilinan J."/>
            <person name="Riley R."/>
            <person name="LaButti K."/>
            <person name="Andreopoulos B."/>
            <person name="Lipzen A."/>
            <person name="Chen C."/>
            <person name="Yan M."/>
            <person name="Daum C."/>
            <person name="Ng V."/>
            <person name="Clum A."/>
            <person name="Steindorff A."/>
            <person name="Ohm R.A."/>
            <person name="Martin F."/>
            <person name="Silar P."/>
            <person name="Natvig D.O."/>
            <person name="Lalanne C."/>
            <person name="Gautier V."/>
            <person name="Ament-Velasquez S.L."/>
            <person name="Kruys A."/>
            <person name="Hutchinson M.I."/>
            <person name="Powell A.J."/>
            <person name="Barry K."/>
            <person name="Miller A.N."/>
            <person name="Grigoriev I.V."/>
            <person name="Debuchy R."/>
            <person name="Gladieux P."/>
            <person name="Hiltunen Thoren M."/>
            <person name="Johannesson H."/>
        </authorList>
    </citation>
    <scope>NUCLEOTIDE SEQUENCE [LARGE SCALE GENOMIC DNA]</scope>
    <source>
        <strain evidence="3">CBS 284.82</strain>
    </source>
</reference>
<evidence type="ECO:0008006" key="4">
    <source>
        <dbReference type="Google" id="ProtNLM"/>
    </source>
</evidence>
<feature type="compositionally biased region" description="Polar residues" evidence="1">
    <location>
        <begin position="557"/>
        <end position="568"/>
    </location>
</feature>
<feature type="region of interest" description="Disordered" evidence="1">
    <location>
        <begin position="506"/>
        <end position="581"/>
    </location>
</feature>
<evidence type="ECO:0000313" key="3">
    <source>
        <dbReference type="Proteomes" id="UP001303115"/>
    </source>
</evidence>
<proteinExistence type="predicted"/>
<feature type="compositionally biased region" description="Low complexity" evidence="1">
    <location>
        <begin position="515"/>
        <end position="537"/>
    </location>
</feature>
<protein>
    <recommendedName>
        <fullName evidence="4">F-box domain-containing protein</fullName>
    </recommendedName>
</protein>
<dbReference type="Gene3D" id="3.80.10.10">
    <property type="entry name" value="Ribonuclease Inhibitor"/>
    <property type="match status" value="1"/>
</dbReference>
<gene>
    <name evidence="2" type="ORF">C8A01DRAFT_40110</name>
</gene>
<evidence type="ECO:0000313" key="2">
    <source>
        <dbReference type="EMBL" id="KAK4033446.1"/>
    </source>
</evidence>
<dbReference type="SUPFAM" id="SSF52047">
    <property type="entry name" value="RNI-like"/>
    <property type="match status" value="1"/>
</dbReference>
<dbReference type="InterPro" id="IPR032675">
    <property type="entry name" value="LRR_dom_sf"/>
</dbReference>
<dbReference type="AlphaFoldDB" id="A0AAN6SM43"/>
<comment type="caution">
    <text evidence="2">The sequence shown here is derived from an EMBL/GenBank/DDBJ whole genome shotgun (WGS) entry which is preliminary data.</text>
</comment>
<keyword evidence="3" id="KW-1185">Reference proteome</keyword>